<dbReference type="AlphaFoldDB" id="A0A7R9BXR5"/>
<evidence type="ECO:0000313" key="1">
    <source>
        <dbReference type="EMBL" id="CAD7283161.1"/>
    </source>
</evidence>
<accession>A0A7R9BXR5</accession>
<dbReference type="Proteomes" id="UP000678499">
    <property type="component" value="Unassembled WGS sequence"/>
</dbReference>
<evidence type="ECO:0000313" key="2">
    <source>
        <dbReference type="Proteomes" id="UP000678499"/>
    </source>
</evidence>
<organism evidence="1">
    <name type="scientific">Notodromas monacha</name>
    <dbReference type="NCBI Taxonomy" id="399045"/>
    <lineage>
        <taxon>Eukaryota</taxon>
        <taxon>Metazoa</taxon>
        <taxon>Ecdysozoa</taxon>
        <taxon>Arthropoda</taxon>
        <taxon>Crustacea</taxon>
        <taxon>Oligostraca</taxon>
        <taxon>Ostracoda</taxon>
        <taxon>Podocopa</taxon>
        <taxon>Podocopida</taxon>
        <taxon>Cypridocopina</taxon>
        <taxon>Cypridoidea</taxon>
        <taxon>Cyprididae</taxon>
        <taxon>Notodromas</taxon>
    </lineage>
</organism>
<reference evidence="1" key="1">
    <citation type="submission" date="2020-11" db="EMBL/GenBank/DDBJ databases">
        <authorList>
            <person name="Tran Van P."/>
        </authorList>
    </citation>
    <scope>NUCLEOTIDE SEQUENCE</scope>
</reference>
<name>A0A7R9BXR5_9CRUS</name>
<dbReference type="EMBL" id="CAJPEX010004940">
    <property type="protein sequence ID" value="CAG0923313.1"/>
    <property type="molecule type" value="Genomic_DNA"/>
</dbReference>
<keyword evidence="2" id="KW-1185">Reference proteome</keyword>
<proteinExistence type="predicted"/>
<sequence>MTAHQPLCPESPKPRDKKWFGEWVTNENMPLRVTAPGILSIGLAVWESGTDYDGNHASADDTKLHCWLLGSTGLSGMTWLKFVKAKPVRTS</sequence>
<protein>
    <submittedName>
        <fullName evidence="1">Uncharacterized protein</fullName>
    </submittedName>
</protein>
<gene>
    <name evidence="1" type="ORF">NMOB1V02_LOCUS10779</name>
</gene>
<dbReference type="EMBL" id="OA886977">
    <property type="protein sequence ID" value="CAD7283161.1"/>
    <property type="molecule type" value="Genomic_DNA"/>
</dbReference>